<proteinExistence type="predicted"/>
<evidence type="ECO:0000256" key="2">
    <source>
        <dbReference type="SAM" id="MobiDB-lite"/>
    </source>
</evidence>
<feature type="repeat" description="TPR" evidence="1">
    <location>
        <begin position="164"/>
        <end position="197"/>
    </location>
</feature>
<dbReference type="Gene3D" id="1.25.40.10">
    <property type="entry name" value="Tetratricopeptide repeat domain"/>
    <property type="match status" value="1"/>
</dbReference>
<dbReference type="EMBL" id="MT002444">
    <property type="protein sequence ID" value="QIM10856.1"/>
    <property type="molecule type" value="Genomic_DNA"/>
</dbReference>
<feature type="region of interest" description="Disordered" evidence="2">
    <location>
        <begin position="277"/>
        <end position="302"/>
    </location>
</feature>
<dbReference type="InterPro" id="IPR019734">
    <property type="entry name" value="TPR_rpt"/>
</dbReference>
<sequence length="302" mass="34653">MTPIQIPLMLEKYDANSREAAILKDVIACRQNAEQLLSEERYMDAMERTVAALRNLREFPDYDDVEFRAVLVGLLFDLSEIHFALKNYKQSEKELDTLFKVLDNLIKHDETRFGKFHILAMELSTRILRSRKKALDLLVKQQITTGALYEKVNSGVVAATDKLVDSLRNVGQLLASTGDLKAALKFYAEAIKYSKKRTGRVTRKEIKMTLEMAEIMMRIRTMRPRARRLLNAILPHAIAQETIELERDILALIQAIDQDVEHEPSWKMFMHKVTTAAKSKFRKTDKKPDDGETPPKGNDSCD</sequence>
<reference evidence="3" key="1">
    <citation type="journal article" date="2020" name="J. ISSAAS">
        <title>Lactobacilli and other gastrointestinal microbiota of Peromyscus leucopus, reservoir host for agents of Lyme disease and other zoonoses in North America.</title>
        <authorList>
            <person name="Milovic A."/>
            <person name="Bassam K."/>
            <person name="Shao H."/>
            <person name="Chatzistamou I."/>
            <person name="Tufts D.M."/>
            <person name="Diuk-Wasser M."/>
            <person name="Barbour A.G."/>
        </authorList>
    </citation>
    <scope>NUCLEOTIDE SEQUENCE</scope>
    <source>
        <strain evidence="3">LL71</strain>
    </source>
</reference>
<name>A0A6G8F3Q9_9BACT</name>
<evidence type="ECO:0000313" key="3">
    <source>
        <dbReference type="EMBL" id="QIM10856.1"/>
    </source>
</evidence>
<protein>
    <submittedName>
        <fullName evidence="3">Uncharacterized protein</fullName>
    </submittedName>
</protein>
<dbReference type="AlphaFoldDB" id="A0A6G8F3Q9"/>
<accession>A0A6G8F3Q9</accession>
<gene>
    <name evidence="3" type="ORF">Muribac1_0650</name>
</gene>
<dbReference type="InterPro" id="IPR011990">
    <property type="entry name" value="TPR-like_helical_dom_sf"/>
</dbReference>
<evidence type="ECO:0000256" key="1">
    <source>
        <dbReference type="PROSITE-ProRule" id="PRU00339"/>
    </source>
</evidence>
<dbReference type="PROSITE" id="PS50005">
    <property type="entry name" value="TPR"/>
    <property type="match status" value="1"/>
</dbReference>
<dbReference type="SUPFAM" id="SSF48452">
    <property type="entry name" value="TPR-like"/>
    <property type="match status" value="1"/>
</dbReference>
<keyword evidence="1" id="KW-0802">TPR repeat</keyword>
<organism evidence="3">
    <name type="scientific">uncultured Muribaculaceae bacterium</name>
    <dbReference type="NCBI Taxonomy" id="2301481"/>
    <lineage>
        <taxon>Bacteria</taxon>
        <taxon>Pseudomonadati</taxon>
        <taxon>Bacteroidota</taxon>
        <taxon>Bacteroidia</taxon>
        <taxon>Bacteroidales</taxon>
        <taxon>Muribaculaceae</taxon>
        <taxon>environmental samples</taxon>
    </lineage>
</organism>